<comment type="caution">
    <text evidence="3">The sequence shown here is derived from an EMBL/GenBank/DDBJ whole genome shotgun (WGS) entry which is preliminary data.</text>
</comment>
<feature type="compositionally biased region" description="Polar residues" evidence="1">
    <location>
        <begin position="1"/>
        <end position="11"/>
    </location>
</feature>
<name>A0A9Q1KMT6_9CARY</name>
<evidence type="ECO:0000313" key="4">
    <source>
        <dbReference type="Proteomes" id="UP001153076"/>
    </source>
</evidence>
<dbReference type="PANTHER" id="PTHR35465:SF1">
    <property type="entry name" value="PHOSPHATIDYLINOSITOL-GLYCAN BIOSYNTHESIS CLASS X PROTEIN"/>
    <property type="match status" value="1"/>
</dbReference>
<dbReference type="EMBL" id="JAKOGI010000070">
    <property type="protein sequence ID" value="KAJ8445840.1"/>
    <property type="molecule type" value="Genomic_DNA"/>
</dbReference>
<reference evidence="3" key="1">
    <citation type="submission" date="2022-04" db="EMBL/GenBank/DDBJ databases">
        <title>Carnegiea gigantea Genome sequencing and assembly v2.</title>
        <authorList>
            <person name="Copetti D."/>
            <person name="Sanderson M.J."/>
            <person name="Burquez A."/>
            <person name="Wojciechowski M.F."/>
        </authorList>
    </citation>
    <scope>NUCLEOTIDE SEQUENCE</scope>
    <source>
        <strain evidence="3">SGP5-SGP5p</strain>
        <tissue evidence="3">Aerial part</tissue>
    </source>
</reference>
<keyword evidence="2" id="KW-0812">Transmembrane</keyword>
<dbReference type="PANTHER" id="PTHR35465">
    <property type="entry name" value="CAVEOLIN-1 PROTEIN"/>
    <property type="match status" value="1"/>
</dbReference>
<feature type="transmembrane region" description="Helical" evidence="2">
    <location>
        <begin position="41"/>
        <end position="60"/>
    </location>
</feature>
<feature type="region of interest" description="Disordered" evidence="1">
    <location>
        <begin position="1"/>
        <end position="20"/>
    </location>
</feature>
<evidence type="ECO:0000256" key="1">
    <source>
        <dbReference type="SAM" id="MobiDB-lite"/>
    </source>
</evidence>
<keyword evidence="4" id="KW-1185">Reference proteome</keyword>
<accession>A0A9Q1KMT6</accession>
<evidence type="ECO:0000313" key="3">
    <source>
        <dbReference type="EMBL" id="KAJ8445840.1"/>
    </source>
</evidence>
<evidence type="ECO:0000256" key="2">
    <source>
        <dbReference type="SAM" id="Phobius"/>
    </source>
</evidence>
<protein>
    <submittedName>
        <fullName evidence="3">Uncharacterized protein</fullName>
    </submittedName>
</protein>
<keyword evidence="2" id="KW-0472">Membrane</keyword>
<proteinExistence type="predicted"/>
<dbReference type="AlphaFoldDB" id="A0A9Q1KMT6"/>
<feature type="transmembrane region" description="Helical" evidence="2">
    <location>
        <begin position="191"/>
        <end position="212"/>
    </location>
</feature>
<organism evidence="3 4">
    <name type="scientific">Carnegiea gigantea</name>
    <dbReference type="NCBI Taxonomy" id="171969"/>
    <lineage>
        <taxon>Eukaryota</taxon>
        <taxon>Viridiplantae</taxon>
        <taxon>Streptophyta</taxon>
        <taxon>Embryophyta</taxon>
        <taxon>Tracheophyta</taxon>
        <taxon>Spermatophyta</taxon>
        <taxon>Magnoliopsida</taxon>
        <taxon>eudicotyledons</taxon>
        <taxon>Gunneridae</taxon>
        <taxon>Pentapetalae</taxon>
        <taxon>Caryophyllales</taxon>
        <taxon>Cactineae</taxon>
        <taxon>Cactaceae</taxon>
        <taxon>Cactoideae</taxon>
        <taxon>Echinocereeae</taxon>
        <taxon>Carnegiea</taxon>
    </lineage>
</organism>
<dbReference type="OrthoDB" id="3360032at2759"/>
<dbReference type="Proteomes" id="UP001153076">
    <property type="component" value="Unassembled WGS sequence"/>
</dbReference>
<gene>
    <name evidence="3" type="ORF">Cgig2_027921</name>
</gene>
<keyword evidence="2" id="KW-1133">Transmembrane helix</keyword>
<sequence>MPTRQGINPPSQGRRERERTAAAVAGVVTRPQMLRPFVNKLSIPLNVLGFILFSLTFYCANGIDNKVLIVGKELFKELCHCTWDLAIISFKDSNLTLIPAIFSLQLKKGISDVGMNRLRKLLNTEKLIFKTEDLDEVNHNGGMYVLITVEPEGVVALPSFGTGLAGDSYNDVGSGHLPICDELMLGLPYKVWPVVVFAALCVLLGFLMPRFIPPFLLPRDEDLRSINQIVAEKDS</sequence>